<dbReference type="RefSeq" id="WP_045609040.1">
    <property type="nucleotide sequence ID" value="NZ_CP012740.1"/>
</dbReference>
<reference evidence="1 2" key="1">
    <citation type="submission" date="2017-01" db="EMBL/GenBank/DDBJ databases">
        <title>Complete Genome Sequence of Vibrio vulnificus FORC_053.</title>
        <authorList>
            <consortium name="Food-borne Pathogen Omics Research Center"/>
            <person name="Chung H.Y."/>
            <person name="Na E.J."/>
            <person name="Song J.S."/>
            <person name="Kim H."/>
            <person name="Lee J.-H."/>
            <person name="Ryu S."/>
            <person name="Choi S.H."/>
        </authorList>
    </citation>
    <scope>NUCLEOTIDE SEQUENCE [LARGE SCALE GENOMIC DNA]</scope>
    <source>
        <strain evidence="1 2">FORC_053</strain>
    </source>
</reference>
<dbReference type="AlphaFoldDB" id="A0AAN1PT19"/>
<evidence type="ECO:0000313" key="1">
    <source>
        <dbReference type="EMBL" id="AXX62399.1"/>
    </source>
</evidence>
<sequence length="60" mass="6832">MILLITEEVNAASQNPDIDIVNFKIVEGEPTLNDVTQLLNQELEYVFTPSYSQEDKTGRF</sequence>
<gene>
    <name evidence="1" type="ORF">FORC53_4060</name>
</gene>
<accession>A0AAN1PT19</accession>
<proteinExistence type="predicted"/>
<evidence type="ECO:0000313" key="2">
    <source>
        <dbReference type="Proteomes" id="UP000263418"/>
    </source>
</evidence>
<dbReference type="Proteomes" id="UP000263418">
    <property type="component" value="Chromosome 2"/>
</dbReference>
<protein>
    <submittedName>
        <fullName evidence="1">Uncharacterized protein</fullName>
    </submittedName>
</protein>
<organism evidence="1 2">
    <name type="scientific">Vibrio vulnificus</name>
    <dbReference type="NCBI Taxonomy" id="672"/>
    <lineage>
        <taxon>Bacteria</taxon>
        <taxon>Pseudomonadati</taxon>
        <taxon>Pseudomonadota</taxon>
        <taxon>Gammaproteobacteria</taxon>
        <taxon>Vibrionales</taxon>
        <taxon>Vibrionaceae</taxon>
        <taxon>Vibrio</taxon>
    </lineage>
</organism>
<dbReference type="EMBL" id="CP019291">
    <property type="protein sequence ID" value="AXX62399.1"/>
    <property type="molecule type" value="Genomic_DNA"/>
</dbReference>
<name>A0AAN1PT19_VIBVL</name>